<proteinExistence type="predicted"/>
<feature type="region of interest" description="Disordered" evidence="1">
    <location>
        <begin position="184"/>
        <end position="226"/>
    </location>
</feature>
<organism evidence="2 3">
    <name type="scientific">Gigaspora margarita</name>
    <dbReference type="NCBI Taxonomy" id="4874"/>
    <lineage>
        <taxon>Eukaryota</taxon>
        <taxon>Fungi</taxon>
        <taxon>Fungi incertae sedis</taxon>
        <taxon>Mucoromycota</taxon>
        <taxon>Glomeromycotina</taxon>
        <taxon>Glomeromycetes</taxon>
        <taxon>Diversisporales</taxon>
        <taxon>Gigasporaceae</taxon>
        <taxon>Gigaspora</taxon>
    </lineage>
</organism>
<feature type="region of interest" description="Disordered" evidence="1">
    <location>
        <begin position="1"/>
        <end position="41"/>
    </location>
</feature>
<sequence length="226" mass="25846">NLLYNAEGVQKQTPENSSKCPRKMPENLPHNAKGVQEQTPENSLYAQGQMPDNLLHSTREFYYSSLEQMPENLPHNAEVFKNTREFITVLKVPKKQMLESSPPNAKGVQEQTPETSSQCPRTNAREFTTQRQRCIQEHQKIDHSAESAKEQMPENLPLNTEDVQKLTLMKSIIAPKVQKNKMQENSLHNAKSVQGQIPKNTHNAKNAQEQTSEKCPRTHTREFTQC</sequence>
<feature type="compositionally biased region" description="Basic and acidic residues" evidence="1">
    <location>
        <begin position="211"/>
        <end position="226"/>
    </location>
</feature>
<evidence type="ECO:0000313" key="3">
    <source>
        <dbReference type="Proteomes" id="UP000789901"/>
    </source>
</evidence>
<protein>
    <submittedName>
        <fullName evidence="2">31239_t:CDS:1</fullName>
    </submittedName>
</protein>
<evidence type="ECO:0000313" key="2">
    <source>
        <dbReference type="EMBL" id="CAG8808372.1"/>
    </source>
</evidence>
<dbReference type="Proteomes" id="UP000789901">
    <property type="component" value="Unassembled WGS sequence"/>
</dbReference>
<gene>
    <name evidence="2" type="ORF">GMARGA_LOCUS24690</name>
</gene>
<comment type="caution">
    <text evidence="2">The sequence shown here is derived from an EMBL/GenBank/DDBJ whole genome shotgun (WGS) entry which is preliminary data.</text>
</comment>
<keyword evidence="3" id="KW-1185">Reference proteome</keyword>
<name>A0ABN7W018_GIGMA</name>
<accession>A0ABN7W018</accession>
<feature type="region of interest" description="Disordered" evidence="1">
    <location>
        <begin position="97"/>
        <end position="124"/>
    </location>
</feature>
<feature type="compositionally biased region" description="Polar residues" evidence="1">
    <location>
        <begin position="10"/>
        <end position="19"/>
    </location>
</feature>
<dbReference type="EMBL" id="CAJVQB010026356">
    <property type="protein sequence ID" value="CAG8808372.1"/>
    <property type="molecule type" value="Genomic_DNA"/>
</dbReference>
<feature type="compositionally biased region" description="Polar residues" evidence="1">
    <location>
        <begin position="184"/>
        <end position="210"/>
    </location>
</feature>
<feature type="non-terminal residue" evidence="2">
    <location>
        <position position="1"/>
    </location>
</feature>
<feature type="compositionally biased region" description="Polar residues" evidence="1">
    <location>
        <begin position="98"/>
        <end position="124"/>
    </location>
</feature>
<evidence type="ECO:0000256" key="1">
    <source>
        <dbReference type="SAM" id="MobiDB-lite"/>
    </source>
</evidence>
<reference evidence="2 3" key="1">
    <citation type="submission" date="2021-06" db="EMBL/GenBank/DDBJ databases">
        <authorList>
            <person name="Kallberg Y."/>
            <person name="Tangrot J."/>
            <person name="Rosling A."/>
        </authorList>
    </citation>
    <scope>NUCLEOTIDE SEQUENCE [LARGE SCALE GENOMIC DNA]</scope>
    <source>
        <strain evidence="2 3">120-4 pot B 10/14</strain>
    </source>
</reference>